<evidence type="ECO:0000256" key="5">
    <source>
        <dbReference type="ARBA" id="ARBA00035013"/>
    </source>
</evidence>
<dbReference type="InterPro" id="IPR009770">
    <property type="entry name" value="HGLS"/>
</dbReference>
<dbReference type="OrthoDB" id="10264616at2759"/>
<dbReference type="Gene3D" id="3.10.180.50">
    <property type="match status" value="1"/>
</dbReference>
<dbReference type="Proteomes" id="UP000751190">
    <property type="component" value="Unassembled WGS sequence"/>
</dbReference>
<dbReference type="OMA" id="FTDFGYV"/>
<evidence type="ECO:0000256" key="6">
    <source>
        <dbReference type="ARBA" id="ARBA00035023"/>
    </source>
</evidence>
<keyword evidence="3" id="KW-0560">Oxidoreductase</keyword>
<keyword evidence="2" id="KW-0223">Dioxygenase</keyword>
<evidence type="ECO:0000313" key="8">
    <source>
        <dbReference type="EMBL" id="KAG8467919.1"/>
    </source>
</evidence>
<sequence length="359" mass="37651">MIANLAQATASTLAAKAAVEATGAASSAPAIALALAALSRTPAPPVAARCVANDAQPVRPSTFEAVRQAALGRYLGRTPSACRAISLLHGRGCELHNDHVALRSFADESCGSGLAFLESLFLPFGYAARSSIDIPGLPVNARWYEPPSATSWPKVFISELRVAELPTEIARLVRERVGNYYLPAGAGPTCAREALAAGDALAIAGLMEAPPWASEFTAADEALLRSLASMDGERASALEYCAWTLTHAHRWNHLTLLVNTLGAGSPAHSLAELNALLLSEGFALNRAGGTDGYTQGSAAQRLEQSSTVADSAVHTFGCGTQRRVPTAFLELIERHDGFGAFLGANARGIFDSTSTLRRE</sequence>
<comment type="similarity">
    <text evidence="5">Belongs to the 2-oxoadipate dioxygenase/decarboxylase family.</text>
</comment>
<comment type="caution">
    <text evidence="8">The sequence shown here is derived from an EMBL/GenBank/DDBJ whole genome shotgun (WGS) entry which is preliminary data.</text>
</comment>
<evidence type="ECO:0000256" key="7">
    <source>
        <dbReference type="ARBA" id="ARBA00035045"/>
    </source>
</evidence>
<keyword evidence="9" id="KW-1185">Reference proteome</keyword>
<dbReference type="SMART" id="SM01150">
    <property type="entry name" value="DUF1338"/>
    <property type="match status" value="1"/>
</dbReference>
<protein>
    <recommendedName>
        <fullName evidence="6">2-oxoadipate dioxygenase/decarboxylase</fullName>
        <ecNumber evidence="6">1.13.11.93</ecNumber>
    </recommendedName>
    <alternativeName>
        <fullName evidence="7">2-hydroxyglutarate synthase</fullName>
    </alternativeName>
</protein>
<evidence type="ECO:0000256" key="3">
    <source>
        <dbReference type="ARBA" id="ARBA00023002"/>
    </source>
</evidence>
<proteinExistence type="inferred from homology"/>
<name>A0A8J6CCU1_DIALT</name>
<dbReference type="AlphaFoldDB" id="A0A8J6CCU1"/>
<evidence type="ECO:0000313" key="9">
    <source>
        <dbReference type="Proteomes" id="UP000751190"/>
    </source>
</evidence>
<gene>
    <name evidence="8" type="ORF">KFE25_006971</name>
</gene>
<dbReference type="Pfam" id="PF07063">
    <property type="entry name" value="HGLS"/>
    <property type="match status" value="1"/>
</dbReference>
<evidence type="ECO:0000256" key="1">
    <source>
        <dbReference type="ARBA" id="ARBA00001954"/>
    </source>
</evidence>
<dbReference type="EMBL" id="JAGTXO010000005">
    <property type="protein sequence ID" value="KAG8467919.1"/>
    <property type="molecule type" value="Genomic_DNA"/>
</dbReference>
<dbReference type="GO" id="GO:0051213">
    <property type="term" value="F:dioxygenase activity"/>
    <property type="evidence" value="ECO:0007669"/>
    <property type="project" value="UniProtKB-KW"/>
</dbReference>
<comment type="cofactor">
    <cofactor evidence="1">
        <name>Fe(2+)</name>
        <dbReference type="ChEBI" id="CHEBI:29033"/>
    </cofactor>
</comment>
<accession>A0A8J6CCU1</accession>
<keyword evidence="4" id="KW-0408">Iron</keyword>
<evidence type="ECO:0000256" key="2">
    <source>
        <dbReference type="ARBA" id="ARBA00022964"/>
    </source>
</evidence>
<reference evidence="8" key="1">
    <citation type="submission" date="2021-05" db="EMBL/GenBank/DDBJ databases">
        <title>The genome of the haptophyte Pavlova lutheri (Diacronema luteri, Pavlovales) - a model for lipid biosynthesis in eukaryotic algae.</title>
        <authorList>
            <person name="Hulatt C.J."/>
            <person name="Posewitz M.C."/>
        </authorList>
    </citation>
    <scope>NUCLEOTIDE SEQUENCE</scope>
    <source>
        <strain evidence="8">NIVA-4/92</strain>
    </source>
</reference>
<dbReference type="PANTHER" id="PTHR31136">
    <property type="entry name" value="DUF1338 DOMAIN-CONTAINING PROTEIN"/>
    <property type="match status" value="1"/>
</dbReference>
<dbReference type="EC" id="1.13.11.93" evidence="6"/>
<organism evidence="8 9">
    <name type="scientific">Diacronema lutheri</name>
    <name type="common">Unicellular marine alga</name>
    <name type="synonym">Monochrysis lutheri</name>
    <dbReference type="NCBI Taxonomy" id="2081491"/>
    <lineage>
        <taxon>Eukaryota</taxon>
        <taxon>Haptista</taxon>
        <taxon>Haptophyta</taxon>
        <taxon>Pavlovophyceae</taxon>
        <taxon>Pavlovales</taxon>
        <taxon>Pavlovaceae</taxon>
        <taxon>Diacronema</taxon>
    </lineage>
</organism>
<dbReference type="PANTHER" id="PTHR31136:SF5">
    <property type="entry name" value="2-OXOADIPATE DIOXYGENASE_DECARBOXYLASE, CHLOROPLASTIC"/>
    <property type="match status" value="1"/>
</dbReference>
<evidence type="ECO:0000256" key="4">
    <source>
        <dbReference type="ARBA" id="ARBA00023004"/>
    </source>
</evidence>